<reference evidence="2" key="1">
    <citation type="submission" date="2023-02" db="EMBL/GenBank/DDBJ databases">
        <title>Genome of toxic invasive species Heracleum sosnowskyi carries increased number of genes despite the absence of recent whole-genome duplications.</title>
        <authorList>
            <person name="Schelkunov M."/>
            <person name="Shtratnikova V."/>
            <person name="Makarenko M."/>
            <person name="Klepikova A."/>
            <person name="Omelchenko D."/>
            <person name="Novikova G."/>
            <person name="Obukhova E."/>
            <person name="Bogdanov V."/>
            <person name="Penin A."/>
            <person name="Logacheva M."/>
        </authorList>
    </citation>
    <scope>NUCLEOTIDE SEQUENCE</scope>
    <source>
        <strain evidence="2">Hsosn_3</strain>
        <tissue evidence="2">Leaf</tissue>
    </source>
</reference>
<protein>
    <submittedName>
        <fullName evidence="2">DNA topoisomerase 2-binding protein 1</fullName>
    </submittedName>
</protein>
<dbReference type="InterPro" id="IPR036420">
    <property type="entry name" value="BRCT_dom_sf"/>
</dbReference>
<sequence>MLQTENAPAMLPDCDTNFDGCVADDSQKDDNDLYLSDCKIALVGFEASEMRKLVSIICRGGVSRYMSLNENFTHIVVGTPSEIIVLWQCTMTDDFIPLYFSWSG</sequence>
<accession>A0AAD8J5M6</accession>
<dbReference type="Proteomes" id="UP001237642">
    <property type="component" value="Unassembled WGS sequence"/>
</dbReference>
<keyword evidence="3" id="KW-1185">Reference proteome</keyword>
<evidence type="ECO:0000313" key="2">
    <source>
        <dbReference type="EMBL" id="KAK1396671.1"/>
    </source>
</evidence>
<dbReference type="PANTHER" id="PTHR13561">
    <property type="entry name" value="DNA REPLICATION REGULATOR DPB11-RELATED"/>
    <property type="match status" value="1"/>
</dbReference>
<dbReference type="GO" id="GO:0006270">
    <property type="term" value="P:DNA replication initiation"/>
    <property type="evidence" value="ECO:0007669"/>
    <property type="project" value="TreeGrafter"/>
</dbReference>
<reference evidence="2" key="2">
    <citation type="submission" date="2023-05" db="EMBL/GenBank/DDBJ databases">
        <authorList>
            <person name="Schelkunov M.I."/>
        </authorList>
    </citation>
    <scope>NUCLEOTIDE SEQUENCE</scope>
    <source>
        <strain evidence="2">Hsosn_3</strain>
        <tissue evidence="2">Leaf</tissue>
    </source>
</reference>
<comment type="caution">
    <text evidence="2">The sequence shown here is derived from an EMBL/GenBank/DDBJ whole genome shotgun (WGS) entry which is preliminary data.</text>
</comment>
<gene>
    <name evidence="2" type="ORF">POM88_006534</name>
</gene>
<dbReference type="GO" id="GO:0033314">
    <property type="term" value="P:mitotic DNA replication checkpoint signaling"/>
    <property type="evidence" value="ECO:0007669"/>
    <property type="project" value="TreeGrafter"/>
</dbReference>
<evidence type="ECO:0000313" key="3">
    <source>
        <dbReference type="Proteomes" id="UP001237642"/>
    </source>
</evidence>
<evidence type="ECO:0000256" key="1">
    <source>
        <dbReference type="ARBA" id="ARBA00022737"/>
    </source>
</evidence>
<dbReference type="PANTHER" id="PTHR13561:SF20">
    <property type="entry name" value="DNA TOPOISOMERASE 2-BINDING PROTEIN 1"/>
    <property type="match status" value="1"/>
</dbReference>
<dbReference type="EMBL" id="JAUIZM010000002">
    <property type="protein sequence ID" value="KAK1396671.1"/>
    <property type="molecule type" value="Genomic_DNA"/>
</dbReference>
<dbReference type="SUPFAM" id="SSF52113">
    <property type="entry name" value="BRCT domain"/>
    <property type="match status" value="1"/>
</dbReference>
<organism evidence="2 3">
    <name type="scientific">Heracleum sosnowskyi</name>
    <dbReference type="NCBI Taxonomy" id="360622"/>
    <lineage>
        <taxon>Eukaryota</taxon>
        <taxon>Viridiplantae</taxon>
        <taxon>Streptophyta</taxon>
        <taxon>Embryophyta</taxon>
        <taxon>Tracheophyta</taxon>
        <taxon>Spermatophyta</taxon>
        <taxon>Magnoliopsida</taxon>
        <taxon>eudicotyledons</taxon>
        <taxon>Gunneridae</taxon>
        <taxon>Pentapetalae</taxon>
        <taxon>asterids</taxon>
        <taxon>campanulids</taxon>
        <taxon>Apiales</taxon>
        <taxon>Apiaceae</taxon>
        <taxon>Apioideae</taxon>
        <taxon>apioid superclade</taxon>
        <taxon>Tordylieae</taxon>
        <taxon>Tordyliinae</taxon>
        <taxon>Heracleum</taxon>
    </lineage>
</organism>
<dbReference type="Gene3D" id="3.40.50.10190">
    <property type="entry name" value="BRCT domain"/>
    <property type="match status" value="1"/>
</dbReference>
<dbReference type="AlphaFoldDB" id="A0AAD8J5M6"/>
<proteinExistence type="predicted"/>
<name>A0AAD8J5M6_9APIA</name>
<dbReference type="GO" id="GO:0007095">
    <property type="term" value="P:mitotic G2 DNA damage checkpoint signaling"/>
    <property type="evidence" value="ECO:0007669"/>
    <property type="project" value="TreeGrafter"/>
</dbReference>
<keyword evidence="1" id="KW-0677">Repeat</keyword>